<evidence type="ECO:0000256" key="2">
    <source>
        <dbReference type="ARBA" id="ARBA00022723"/>
    </source>
</evidence>
<keyword evidence="1" id="KW-0004">4Fe-4S</keyword>
<name>A0ABQ0PWV7_9PROT</name>
<sequence length="111" mass="12152">MIELILDAQCTACGECVTICPSDVFDSGPGGVPVLARQQNCQTCFLCELYCETDALFVHPDATATHGLTAGEVATGDYRRDSGWGSWAEDAQYRNEHWRMGDVFALARSRT</sequence>
<dbReference type="InterPro" id="IPR017900">
    <property type="entry name" value="4Fe4S_Fe_S_CS"/>
</dbReference>
<evidence type="ECO:0000256" key="1">
    <source>
        <dbReference type="ARBA" id="ARBA00022485"/>
    </source>
</evidence>
<dbReference type="EMBL" id="BAPV01000003">
    <property type="protein sequence ID" value="GBQ83634.1"/>
    <property type="molecule type" value="Genomic_DNA"/>
</dbReference>
<keyword evidence="2" id="KW-0479">Metal-binding</keyword>
<evidence type="ECO:0000256" key="4">
    <source>
        <dbReference type="ARBA" id="ARBA00023014"/>
    </source>
</evidence>
<keyword evidence="3" id="KW-0408">Iron</keyword>
<keyword evidence="7" id="KW-1185">Reference proteome</keyword>
<dbReference type="Proteomes" id="UP001062776">
    <property type="component" value="Unassembled WGS sequence"/>
</dbReference>
<evidence type="ECO:0000259" key="5">
    <source>
        <dbReference type="PROSITE" id="PS51379"/>
    </source>
</evidence>
<dbReference type="InterPro" id="IPR017896">
    <property type="entry name" value="4Fe4S_Fe-S-bd"/>
</dbReference>
<proteinExistence type="predicted"/>
<protein>
    <submittedName>
        <fullName evidence="6">Ferredoxin</fullName>
    </submittedName>
</protein>
<gene>
    <name evidence="6" type="ORF">AA0535_0293</name>
</gene>
<dbReference type="SUPFAM" id="SSF54862">
    <property type="entry name" value="4Fe-4S ferredoxins"/>
    <property type="match status" value="1"/>
</dbReference>
<evidence type="ECO:0000256" key="3">
    <source>
        <dbReference type="ARBA" id="ARBA00023004"/>
    </source>
</evidence>
<accession>A0ABQ0PWV7</accession>
<keyword evidence="4" id="KW-0411">Iron-sulfur</keyword>
<dbReference type="RefSeq" id="WP_264814130.1">
    <property type="nucleotide sequence ID" value="NZ_BAPV01000003.1"/>
</dbReference>
<reference evidence="6" key="1">
    <citation type="submission" date="2013-04" db="EMBL/GenBank/DDBJ databases">
        <title>The genome sequencing project of 58 acetic acid bacteria.</title>
        <authorList>
            <person name="Okamoto-Kainuma A."/>
            <person name="Ishikawa M."/>
            <person name="Umino S."/>
            <person name="Koizumi Y."/>
            <person name="Shiwa Y."/>
            <person name="Yoshikawa H."/>
            <person name="Matsutani M."/>
            <person name="Matsushita K."/>
        </authorList>
    </citation>
    <scope>NUCLEOTIDE SEQUENCE</scope>
    <source>
        <strain evidence="6">NRIC 0535</strain>
    </source>
</reference>
<dbReference type="PANTHER" id="PTHR43687">
    <property type="entry name" value="ADENYLYLSULFATE REDUCTASE, BETA SUBUNIT"/>
    <property type="match status" value="1"/>
</dbReference>
<dbReference type="PROSITE" id="PS00198">
    <property type="entry name" value="4FE4S_FER_1"/>
    <property type="match status" value="1"/>
</dbReference>
<comment type="caution">
    <text evidence="6">The sequence shown here is derived from an EMBL/GenBank/DDBJ whole genome shotgun (WGS) entry which is preliminary data.</text>
</comment>
<feature type="domain" description="4Fe-4S ferredoxin-type" evidence="5">
    <location>
        <begin position="31"/>
        <end position="61"/>
    </location>
</feature>
<feature type="domain" description="4Fe-4S ferredoxin-type" evidence="5">
    <location>
        <begin position="2"/>
        <end position="30"/>
    </location>
</feature>
<evidence type="ECO:0000313" key="6">
    <source>
        <dbReference type="EMBL" id="GBQ83634.1"/>
    </source>
</evidence>
<dbReference type="InterPro" id="IPR050572">
    <property type="entry name" value="Fe-S_Ferredoxin"/>
</dbReference>
<organism evidence="6 7">
    <name type="scientific">Asaia krungthepensis NRIC 0535</name>
    <dbReference type="NCBI Taxonomy" id="1307925"/>
    <lineage>
        <taxon>Bacteria</taxon>
        <taxon>Pseudomonadati</taxon>
        <taxon>Pseudomonadota</taxon>
        <taxon>Alphaproteobacteria</taxon>
        <taxon>Acetobacterales</taxon>
        <taxon>Acetobacteraceae</taxon>
        <taxon>Asaia</taxon>
    </lineage>
</organism>
<dbReference type="PROSITE" id="PS51379">
    <property type="entry name" value="4FE4S_FER_2"/>
    <property type="match status" value="2"/>
</dbReference>
<dbReference type="PANTHER" id="PTHR43687:SF2">
    <property type="entry name" value="FERREDOXIN 3"/>
    <property type="match status" value="1"/>
</dbReference>
<dbReference type="Gene3D" id="3.30.70.20">
    <property type="match status" value="1"/>
</dbReference>
<evidence type="ECO:0000313" key="7">
    <source>
        <dbReference type="Proteomes" id="UP001062776"/>
    </source>
</evidence>
<dbReference type="Pfam" id="PF13187">
    <property type="entry name" value="Fer4_9"/>
    <property type="match status" value="1"/>
</dbReference>